<dbReference type="EMBL" id="MLYV02000084">
    <property type="protein sequence ID" value="PSS37067.1"/>
    <property type="molecule type" value="Genomic_DNA"/>
</dbReference>
<dbReference type="AlphaFoldDB" id="A0A2R6S456"/>
<evidence type="ECO:0000313" key="2">
    <source>
        <dbReference type="Proteomes" id="UP000186601"/>
    </source>
</evidence>
<dbReference type="OrthoDB" id="2786563at2759"/>
<evidence type="ECO:0000313" key="1">
    <source>
        <dbReference type="EMBL" id="PSS37067.1"/>
    </source>
</evidence>
<keyword evidence="2" id="KW-1185">Reference proteome</keyword>
<dbReference type="SUPFAM" id="SSF52047">
    <property type="entry name" value="RNI-like"/>
    <property type="match status" value="1"/>
</dbReference>
<comment type="caution">
    <text evidence="1">The sequence shown here is derived from an EMBL/GenBank/DDBJ whole genome shotgun (WGS) entry which is preliminary data.</text>
</comment>
<organism evidence="1 2">
    <name type="scientific">Hermanssonia centrifuga</name>
    <dbReference type="NCBI Taxonomy" id="98765"/>
    <lineage>
        <taxon>Eukaryota</taxon>
        <taxon>Fungi</taxon>
        <taxon>Dikarya</taxon>
        <taxon>Basidiomycota</taxon>
        <taxon>Agaricomycotina</taxon>
        <taxon>Agaricomycetes</taxon>
        <taxon>Polyporales</taxon>
        <taxon>Meruliaceae</taxon>
        <taxon>Hermanssonia</taxon>
    </lineage>
</organism>
<dbReference type="Gene3D" id="3.80.10.10">
    <property type="entry name" value="Ribonuclease Inhibitor"/>
    <property type="match status" value="1"/>
</dbReference>
<gene>
    <name evidence="1" type="ORF">PHLCEN_2v1106</name>
</gene>
<name>A0A2R6S456_9APHY</name>
<dbReference type="InterPro" id="IPR032675">
    <property type="entry name" value="LRR_dom_sf"/>
</dbReference>
<reference evidence="1 2" key="1">
    <citation type="submission" date="2018-02" db="EMBL/GenBank/DDBJ databases">
        <title>Genome sequence of the basidiomycete white-rot fungus Phlebia centrifuga.</title>
        <authorList>
            <person name="Granchi Z."/>
            <person name="Peng M."/>
            <person name="de Vries R.P."/>
            <person name="Hilden K."/>
            <person name="Makela M.R."/>
            <person name="Grigoriev I."/>
            <person name="Riley R."/>
        </authorList>
    </citation>
    <scope>NUCLEOTIDE SEQUENCE [LARGE SCALE GENOMIC DNA]</scope>
    <source>
        <strain evidence="1 2">FBCC195</strain>
    </source>
</reference>
<protein>
    <recommendedName>
        <fullName evidence="3">F-box domain-containing protein</fullName>
    </recommendedName>
</protein>
<evidence type="ECO:0008006" key="3">
    <source>
        <dbReference type="Google" id="ProtNLM"/>
    </source>
</evidence>
<accession>A0A2R6S456</accession>
<dbReference type="Proteomes" id="UP000186601">
    <property type="component" value="Unassembled WGS sequence"/>
</dbReference>
<sequence length="281" mass="31823">MANRVPEEILREILVQLLVISAEAFSGPCFAMYEDAPYPSSSPLSSRLSSKSSLLLLVCKQWLRIGSPLFYEAVVLSTTSQVQTLATTVHSMPSLGLAIKRLRLGDVSYDRDLHSIVELAPNIHTLSLSMDIACGRSISSFCSTLSKIHPVRLMLKSEKKPRDTDVGEVERALVLCLAQWTSLTRVDLSNWFYLKSWFADVLRQIPSLQCLSMGYMPIWHDMEYCRLEGGQLLSVVQNPALRSILCRSRNAKNIEWMGKDRPQCAEVMKLLRIENHHELYH</sequence>
<proteinExistence type="predicted"/>